<reference evidence="2 3" key="1">
    <citation type="journal article" date="2021" name="Sci. Rep.">
        <title>Chromosome anchoring in Senegalese sole (Solea senegalensis) reveals sex-associated markers and genome rearrangements in flatfish.</title>
        <authorList>
            <person name="Guerrero-Cozar I."/>
            <person name="Gomez-Garrido J."/>
            <person name="Berbel C."/>
            <person name="Martinez-Blanch J.F."/>
            <person name="Alioto T."/>
            <person name="Claros M.G."/>
            <person name="Gagnaire P.A."/>
            <person name="Manchado M."/>
        </authorList>
    </citation>
    <scope>NUCLEOTIDE SEQUENCE [LARGE SCALE GENOMIC DNA]</scope>
    <source>
        <strain evidence="2">Sse05_10M</strain>
    </source>
</reference>
<sequence length="109" mass="11221">MSTPRKLIRCSLSALSFTDSCKDGDDGAQWSFNLTLLSPYTAGSGTIGTESAAGADVNRLVRCCVVSPRGLLAFVCGIAAALASLSSLASSWQASSASSGLAVYLRRLL</sequence>
<proteinExistence type="predicted"/>
<protein>
    <submittedName>
        <fullName evidence="2">Uncharacterized protein</fullName>
    </submittedName>
</protein>
<organism evidence="2 3">
    <name type="scientific">Solea senegalensis</name>
    <name type="common">Senegalese sole</name>
    <dbReference type="NCBI Taxonomy" id="28829"/>
    <lineage>
        <taxon>Eukaryota</taxon>
        <taxon>Metazoa</taxon>
        <taxon>Chordata</taxon>
        <taxon>Craniata</taxon>
        <taxon>Vertebrata</taxon>
        <taxon>Euteleostomi</taxon>
        <taxon>Actinopterygii</taxon>
        <taxon>Neopterygii</taxon>
        <taxon>Teleostei</taxon>
        <taxon>Neoteleostei</taxon>
        <taxon>Acanthomorphata</taxon>
        <taxon>Carangaria</taxon>
        <taxon>Pleuronectiformes</taxon>
        <taxon>Pleuronectoidei</taxon>
        <taxon>Soleidae</taxon>
        <taxon>Solea</taxon>
    </lineage>
</organism>
<accession>A0AAV6R0X5</accession>
<keyword evidence="3" id="KW-1185">Reference proteome</keyword>
<name>A0AAV6R0X5_SOLSE</name>
<keyword evidence="1" id="KW-0812">Transmembrane</keyword>
<gene>
    <name evidence="2" type="ORF">JOB18_001725</name>
</gene>
<keyword evidence="1" id="KW-1133">Transmembrane helix</keyword>
<keyword evidence="1" id="KW-0472">Membrane</keyword>
<feature type="transmembrane region" description="Helical" evidence="1">
    <location>
        <begin position="71"/>
        <end position="92"/>
    </location>
</feature>
<evidence type="ECO:0000256" key="1">
    <source>
        <dbReference type="SAM" id="Phobius"/>
    </source>
</evidence>
<dbReference type="AlphaFoldDB" id="A0AAV6R0X5"/>
<evidence type="ECO:0000313" key="2">
    <source>
        <dbReference type="EMBL" id="KAG7498208.1"/>
    </source>
</evidence>
<evidence type="ECO:0000313" key="3">
    <source>
        <dbReference type="Proteomes" id="UP000693946"/>
    </source>
</evidence>
<dbReference type="EMBL" id="JAGKHQ010000014">
    <property type="protein sequence ID" value="KAG7498208.1"/>
    <property type="molecule type" value="Genomic_DNA"/>
</dbReference>
<comment type="caution">
    <text evidence="2">The sequence shown here is derived from an EMBL/GenBank/DDBJ whole genome shotgun (WGS) entry which is preliminary data.</text>
</comment>
<dbReference type="Proteomes" id="UP000693946">
    <property type="component" value="Linkage Group LG21"/>
</dbReference>